<dbReference type="InterPro" id="IPR031468">
    <property type="entry name" value="SMP_LBD"/>
</dbReference>
<keyword evidence="11" id="KW-0445">Lipid transport</keyword>
<dbReference type="Gene3D" id="3.30.450.50">
    <property type="entry name" value="Longin domain"/>
    <property type="match status" value="1"/>
</dbReference>
<feature type="signal peptide" evidence="19">
    <location>
        <begin position="1"/>
        <end position="16"/>
    </location>
</feature>
<keyword evidence="10 18" id="KW-1133">Transmembrane helix</keyword>
<protein>
    <submittedName>
        <fullName evidence="24">Uncharacterized protein</fullName>
    </submittedName>
</protein>
<feature type="domain" description="C2" evidence="20">
    <location>
        <begin position="517"/>
        <end position="638"/>
    </location>
</feature>
<evidence type="ECO:0000256" key="14">
    <source>
        <dbReference type="ARBA" id="ARBA00037493"/>
    </source>
</evidence>
<dbReference type="Gene3D" id="2.60.40.150">
    <property type="entry name" value="C2 domain"/>
    <property type="match status" value="2"/>
</dbReference>
<comment type="subcellular location">
    <subcellularLocation>
        <location evidence="15">Prevacuolar compartment membrane</location>
        <topology evidence="15">Single-pass type IV membrane protein</topology>
    </subcellularLocation>
    <subcellularLocation>
        <location evidence="16">Vacuole membrane</location>
        <topology evidence="16">Single-pass type IV membrane protein</topology>
    </subcellularLocation>
</comment>
<proteinExistence type="inferred from homology"/>
<reference evidence="24 25" key="1">
    <citation type="journal article" date="2023" name="Hortic Res">
        <title>Pangenome of water caltrop reveals structural variations and asymmetric subgenome divergence after allopolyploidization.</title>
        <authorList>
            <person name="Zhang X."/>
            <person name="Chen Y."/>
            <person name="Wang L."/>
            <person name="Yuan Y."/>
            <person name="Fang M."/>
            <person name="Shi L."/>
            <person name="Lu R."/>
            <person name="Comes H.P."/>
            <person name="Ma Y."/>
            <person name="Chen Y."/>
            <person name="Huang G."/>
            <person name="Zhou Y."/>
            <person name="Zheng Z."/>
            <person name="Qiu Y."/>
        </authorList>
    </citation>
    <scope>NUCLEOTIDE SEQUENCE [LARGE SCALE GENOMIC DNA]</scope>
    <source>
        <strain evidence="24">F231</strain>
    </source>
</reference>
<keyword evidence="19" id="KW-0732">Signal</keyword>
<dbReference type="InterPro" id="IPR045050">
    <property type="entry name" value="Synaptotagmin_plant"/>
</dbReference>
<dbReference type="Pfam" id="PF00957">
    <property type="entry name" value="Synaptobrevin"/>
    <property type="match status" value="1"/>
</dbReference>
<dbReference type="GO" id="GO:0005783">
    <property type="term" value="C:endoplasmic reticulum"/>
    <property type="evidence" value="ECO:0007669"/>
    <property type="project" value="TreeGrafter"/>
</dbReference>
<keyword evidence="25" id="KW-1185">Reference proteome</keyword>
<dbReference type="GO" id="GO:0005774">
    <property type="term" value="C:vacuolar membrane"/>
    <property type="evidence" value="ECO:0007669"/>
    <property type="project" value="UniProtKB-SubCell"/>
</dbReference>
<keyword evidence="8" id="KW-0106">Calcium</keyword>
<keyword evidence="4" id="KW-0926">Vacuole</keyword>
<keyword evidence="6" id="KW-0479">Metal-binding</keyword>
<evidence type="ECO:0000256" key="9">
    <source>
        <dbReference type="ARBA" id="ARBA00022927"/>
    </source>
</evidence>
<dbReference type="CDD" id="cd14824">
    <property type="entry name" value="Longin"/>
    <property type="match status" value="1"/>
</dbReference>
<dbReference type="InterPro" id="IPR001388">
    <property type="entry name" value="Synaptobrevin-like"/>
</dbReference>
<evidence type="ECO:0000256" key="4">
    <source>
        <dbReference type="ARBA" id="ARBA00022554"/>
    </source>
</evidence>
<dbReference type="PANTHER" id="PTHR10774:SF178">
    <property type="entry name" value="SYNAPTOTAGMIN-4"/>
    <property type="match status" value="1"/>
</dbReference>
<dbReference type="Gene3D" id="1.20.5.110">
    <property type="match status" value="1"/>
</dbReference>
<dbReference type="GO" id="GO:0008289">
    <property type="term" value="F:lipid binding"/>
    <property type="evidence" value="ECO:0007669"/>
    <property type="project" value="UniProtKB-KW"/>
</dbReference>
<evidence type="ECO:0000259" key="23">
    <source>
        <dbReference type="PROSITE" id="PS51847"/>
    </source>
</evidence>
<feature type="chain" id="PRO_5042816689" evidence="19">
    <location>
        <begin position="17"/>
        <end position="832"/>
    </location>
</feature>
<keyword evidence="13 18" id="KW-0472">Membrane</keyword>
<dbReference type="InterPro" id="IPR011012">
    <property type="entry name" value="Longin-like_dom_sf"/>
</dbReference>
<evidence type="ECO:0000259" key="22">
    <source>
        <dbReference type="PROSITE" id="PS50892"/>
    </source>
</evidence>
<keyword evidence="12" id="KW-0446">Lipid-binding</keyword>
<comment type="function">
    <text evidence="14">Involved in the targeting and/or fusion of transport vesicles to their target membrane.</text>
</comment>
<comment type="similarity">
    <text evidence="1">Belongs to the synaptotagmin family.</text>
</comment>
<dbReference type="PRINTS" id="PR00219">
    <property type="entry name" value="SYNAPTOBREVN"/>
</dbReference>
<feature type="domain" description="Longin" evidence="21">
    <location>
        <begin position="7"/>
        <end position="111"/>
    </location>
</feature>
<dbReference type="Pfam" id="PF00168">
    <property type="entry name" value="C2"/>
    <property type="match status" value="2"/>
</dbReference>
<keyword evidence="17" id="KW-0175">Coiled coil</keyword>
<dbReference type="SUPFAM" id="SSF64356">
    <property type="entry name" value="SNARE-like"/>
    <property type="match status" value="1"/>
</dbReference>
<dbReference type="CDD" id="cd21677">
    <property type="entry name" value="SMP_SYT"/>
    <property type="match status" value="1"/>
</dbReference>
<dbReference type="Pfam" id="PF17047">
    <property type="entry name" value="SMP_LBD"/>
    <property type="match status" value="1"/>
</dbReference>
<dbReference type="GO" id="GO:0046872">
    <property type="term" value="F:metal ion binding"/>
    <property type="evidence" value="ECO:0007669"/>
    <property type="project" value="UniProtKB-KW"/>
</dbReference>
<dbReference type="GO" id="GO:0016192">
    <property type="term" value="P:vesicle-mediated transport"/>
    <property type="evidence" value="ECO:0007669"/>
    <property type="project" value="InterPro"/>
</dbReference>
<evidence type="ECO:0000256" key="2">
    <source>
        <dbReference type="ARBA" id="ARBA00008025"/>
    </source>
</evidence>
<dbReference type="CDD" id="cd15843">
    <property type="entry name" value="R-SNARE"/>
    <property type="match status" value="1"/>
</dbReference>
<evidence type="ECO:0000256" key="7">
    <source>
        <dbReference type="ARBA" id="ARBA00022737"/>
    </source>
</evidence>
<evidence type="ECO:0000256" key="1">
    <source>
        <dbReference type="ARBA" id="ARBA00006996"/>
    </source>
</evidence>
<sequence length="832" mass="93958">MAILYALVARGSVVLAEFSATATNASAIARQILEKLPGNNDSHVSYSQDRYIFHVKRTDGLTVLCMADESAGRRIPFAFLEEIHQRFVRTYGRAVLSAQAYAMNDEFSRVLSQQMEYYSNDPNADRINRLKGEMSQVRNVMIENIDKVLERGDRLELLVDKTANMQGNTFRFRKQARRFRSTVWWRNVKLTVALVIILLVIVYVILAFVCHGPSSSFIVSIHFHDPILPISLVWVNECHSQAEKAIKQRRRRVGEGEEEGRRKNSMGFVSGIVVGLAFGIGLVFGFAYYANIRSRRRSELATTVAAFTRMTVEDSRKILPGETYPSWVVFTHRQKLSLHFLLYLTWLNSHLTKIWPHVDEAASELIRTTVEPILEQYRPIILQSLTFSKLTLGTVAPQFTGVSIIDGEKGQGVIMDLEMQWDGNPNIELDIRTRVGVGLPIQVKNIGFTGVFRLIFKPLVDEFPCFGAVSYSLKEKKKLDFTLKLVGGDISAIPGVSNAIEETIRDAIEDTLTWPVRKIIPILPGDYSDLELKPVGLLEVKLVQAKDLTNKDVIGKSDPYAELFVRPLRTRMKTSKTINNDLNPIWNENFEFVVEDVSSQHLTVRIFDDEGVQASELIGCAQFPLSSLEPGKVKEVWLKLVKDLEIQRDNKNRGQVVQLELLYCPNGMDSNIKNLFKNDISLTSLEKVLKPEADEAGSKKKDVIVRGVLSVTVISAEDLPVTDLLGKSDPYVMLKMKKSAAKYKTRVINDVLNPIWNQTFDIVVEDGLHDMLILEVYDHDTFGKEKVGRCIMTLTRVILEGDIQGTFPLDGAKSGRINLHLKWSAQPVFRDP</sequence>
<dbReference type="InterPro" id="IPR042855">
    <property type="entry name" value="V_SNARE_CC"/>
</dbReference>
<dbReference type="GO" id="GO:0015031">
    <property type="term" value="P:protein transport"/>
    <property type="evidence" value="ECO:0007669"/>
    <property type="project" value="UniProtKB-KW"/>
</dbReference>
<evidence type="ECO:0000256" key="6">
    <source>
        <dbReference type="ARBA" id="ARBA00022723"/>
    </source>
</evidence>
<gene>
    <name evidence="24" type="ORF">SAY86_030794</name>
</gene>
<dbReference type="PROSITE" id="PS50004">
    <property type="entry name" value="C2"/>
    <property type="match status" value="2"/>
</dbReference>
<keyword evidence="3" id="KW-0813">Transport</keyword>
<comment type="caution">
    <text evidence="24">The sequence shown here is derived from an EMBL/GenBank/DDBJ whole genome shotgun (WGS) entry which is preliminary data.</text>
</comment>
<evidence type="ECO:0000256" key="12">
    <source>
        <dbReference type="ARBA" id="ARBA00023121"/>
    </source>
</evidence>
<feature type="transmembrane region" description="Helical" evidence="18">
    <location>
        <begin position="268"/>
        <end position="290"/>
    </location>
</feature>
<feature type="domain" description="C2" evidence="20">
    <location>
        <begin position="690"/>
        <end position="807"/>
    </location>
</feature>
<feature type="domain" description="V-SNARE coiled-coil homology" evidence="22">
    <location>
        <begin position="126"/>
        <end position="186"/>
    </location>
</feature>
<evidence type="ECO:0000256" key="11">
    <source>
        <dbReference type="ARBA" id="ARBA00023055"/>
    </source>
</evidence>
<evidence type="ECO:0000259" key="21">
    <source>
        <dbReference type="PROSITE" id="PS50859"/>
    </source>
</evidence>
<dbReference type="EMBL" id="JAXQNO010000005">
    <property type="protein sequence ID" value="KAK4798468.1"/>
    <property type="molecule type" value="Genomic_DNA"/>
</dbReference>
<dbReference type="GO" id="GO:0006869">
    <property type="term" value="P:lipid transport"/>
    <property type="evidence" value="ECO:0007669"/>
    <property type="project" value="UniProtKB-KW"/>
</dbReference>
<dbReference type="PROSITE" id="PS51847">
    <property type="entry name" value="SMP"/>
    <property type="match status" value="1"/>
</dbReference>
<dbReference type="InterPro" id="IPR039010">
    <property type="entry name" value="Synaptotagmin_SMP"/>
</dbReference>
<evidence type="ECO:0000256" key="8">
    <source>
        <dbReference type="ARBA" id="ARBA00022837"/>
    </source>
</evidence>
<evidence type="ECO:0000256" key="18">
    <source>
        <dbReference type="SAM" id="Phobius"/>
    </source>
</evidence>
<keyword evidence="9" id="KW-0653">Protein transport</keyword>
<dbReference type="PROSITE" id="PS50892">
    <property type="entry name" value="V_SNARE"/>
    <property type="match status" value="1"/>
</dbReference>
<evidence type="ECO:0000259" key="20">
    <source>
        <dbReference type="PROSITE" id="PS50004"/>
    </source>
</evidence>
<evidence type="ECO:0000256" key="17">
    <source>
        <dbReference type="PROSITE-ProRule" id="PRU00290"/>
    </source>
</evidence>
<dbReference type="SUPFAM" id="SSF58038">
    <property type="entry name" value="SNARE fusion complex"/>
    <property type="match status" value="1"/>
</dbReference>
<evidence type="ECO:0000256" key="5">
    <source>
        <dbReference type="ARBA" id="ARBA00022692"/>
    </source>
</evidence>
<dbReference type="PANTHER" id="PTHR10774">
    <property type="entry name" value="EXTENDED SYNAPTOTAGMIN-RELATED"/>
    <property type="match status" value="1"/>
</dbReference>
<dbReference type="SUPFAM" id="SSF49562">
    <property type="entry name" value="C2 domain (Calcium/lipid-binding domain, CaLB)"/>
    <property type="match status" value="2"/>
</dbReference>
<dbReference type="CDD" id="cd00030">
    <property type="entry name" value="C2"/>
    <property type="match status" value="2"/>
</dbReference>
<evidence type="ECO:0000256" key="19">
    <source>
        <dbReference type="SAM" id="SignalP"/>
    </source>
</evidence>
<dbReference type="Pfam" id="PF13774">
    <property type="entry name" value="Longin"/>
    <property type="match status" value="1"/>
</dbReference>
<evidence type="ECO:0000256" key="16">
    <source>
        <dbReference type="ARBA" id="ARBA00060379"/>
    </source>
</evidence>
<accession>A0AAN7RIT6</accession>
<dbReference type="PROSITE" id="PS00417">
    <property type="entry name" value="SYNAPTOBREVIN"/>
    <property type="match status" value="1"/>
</dbReference>
<name>A0AAN7RIT6_TRANT</name>
<evidence type="ECO:0000313" key="24">
    <source>
        <dbReference type="EMBL" id="KAK4798468.1"/>
    </source>
</evidence>
<feature type="domain" description="SMP-LTD" evidence="23">
    <location>
        <begin position="340"/>
        <end position="523"/>
    </location>
</feature>
<feature type="transmembrane region" description="Helical" evidence="18">
    <location>
        <begin position="187"/>
        <end position="209"/>
    </location>
</feature>
<dbReference type="AlphaFoldDB" id="A0AAN7RIT6"/>
<dbReference type="InterPro" id="IPR035892">
    <property type="entry name" value="C2_domain_sf"/>
</dbReference>
<dbReference type="PROSITE" id="PS50859">
    <property type="entry name" value="LONGIN"/>
    <property type="match status" value="1"/>
</dbReference>
<dbReference type="FunFam" id="3.30.450.50:FF:000008">
    <property type="entry name" value="Vesicle-associated membrane protein 711"/>
    <property type="match status" value="1"/>
</dbReference>
<dbReference type="SMART" id="SM00239">
    <property type="entry name" value="C2"/>
    <property type="match status" value="2"/>
</dbReference>
<evidence type="ECO:0000256" key="10">
    <source>
        <dbReference type="ARBA" id="ARBA00022989"/>
    </source>
</evidence>
<dbReference type="InterPro" id="IPR000008">
    <property type="entry name" value="C2_dom"/>
</dbReference>
<dbReference type="Proteomes" id="UP001346149">
    <property type="component" value="Unassembled WGS sequence"/>
</dbReference>
<evidence type="ECO:0000313" key="25">
    <source>
        <dbReference type="Proteomes" id="UP001346149"/>
    </source>
</evidence>
<keyword evidence="5 18" id="KW-0812">Transmembrane</keyword>
<dbReference type="InterPro" id="IPR010908">
    <property type="entry name" value="Longin_dom"/>
</dbReference>
<dbReference type="FunFam" id="2.60.40.150:FF:000100">
    <property type="entry name" value="Extended synaptotagmin-2"/>
    <property type="match status" value="1"/>
</dbReference>
<comment type="similarity">
    <text evidence="2">Belongs to the synaptobrevin family.</text>
</comment>
<dbReference type="FunFam" id="1.20.5.110:FF:000004">
    <property type="entry name" value="Vesicle-associated membrane protein 7"/>
    <property type="match status" value="1"/>
</dbReference>
<evidence type="ECO:0000256" key="15">
    <source>
        <dbReference type="ARBA" id="ARBA00060376"/>
    </source>
</evidence>
<dbReference type="SMART" id="SM01270">
    <property type="entry name" value="Longin"/>
    <property type="match status" value="1"/>
</dbReference>
<evidence type="ECO:0000256" key="3">
    <source>
        <dbReference type="ARBA" id="ARBA00022448"/>
    </source>
</evidence>
<keyword evidence="7" id="KW-0677">Repeat</keyword>
<organism evidence="24 25">
    <name type="scientific">Trapa natans</name>
    <name type="common">Water chestnut</name>
    <dbReference type="NCBI Taxonomy" id="22666"/>
    <lineage>
        <taxon>Eukaryota</taxon>
        <taxon>Viridiplantae</taxon>
        <taxon>Streptophyta</taxon>
        <taxon>Embryophyta</taxon>
        <taxon>Tracheophyta</taxon>
        <taxon>Spermatophyta</taxon>
        <taxon>Magnoliopsida</taxon>
        <taxon>eudicotyledons</taxon>
        <taxon>Gunneridae</taxon>
        <taxon>Pentapetalae</taxon>
        <taxon>rosids</taxon>
        <taxon>malvids</taxon>
        <taxon>Myrtales</taxon>
        <taxon>Lythraceae</taxon>
        <taxon>Trapa</taxon>
    </lineage>
</organism>
<evidence type="ECO:0000256" key="13">
    <source>
        <dbReference type="ARBA" id="ARBA00023136"/>
    </source>
</evidence>